<dbReference type="InterPro" id="IPR042188">
    <property type="entry name" value="MmgE/PrpD_sf_2"/>
</dbReference>
<dbReference type="GO" id="GO:0008233">
    <property type="term" value="F:peptidase activity"/>
    <property type="evidence" value="ECO:0007669"/>
    <property type="project" value="InterPro"/>
</dbReference>
<dbReference type="Proteomes" id="UP000577362">
    <property type="component" value="Unassembled WGS sequence"/>
</dbReference>
<dbReference type="PANTHER" id="PTHR16943:SF8">
    <property type="entry name" value="2-METHYLCITRATE DEHYDRATASE"/>
    <property type="match status" value="1"/>
</dbReference>
<dbReference type="Pfam" id="PF03972">
    <property type="entry name" value="MmgE_PrpD_N"/>
    <property type="match status" value="1"/>
</dbReference>
<sequence length="465" mass="48644">MTASADNLRAAALARFVVHASPDDLPRPIRDKSARHILDTLACGIAGAASREAQACLDLVEATEEPGPAPAWGTDRRLASRSAALVNGIACHAFELDDTGGCDHSGAVVVPAAMAAVALSERAISGDEFILAVTLGYDVARRVLEACGGYEPHNNAGWHSTATCGTFGAAVAAGRLMQLDVTRMAHALGHAASFSGGLWAFIHDGSQTKRVHAGRAAEGGLLAAMLAGAGVTGPSAVFEDRWGGFLATFAQSSARPEALTIGLGERWRMERVSLKPYASCRGTHSSIDALGLLLDDNGLDGGDVERIEVRLSRFLLDMCGGRTVDTLPEAQMSLPYALAARLVLGHAGLDAYRAVRRSDPLLRAAMDRIALTADDAIPATDEPFVRIAARDGRSFETRVTSPLGSPANPVGEAAYFDKVRGLCGMALPAPAVERLVAGVLDLGGDPDMRWLGDALGAPRRPPVFD</sequence>
<evidence type="ECO:0000256" key="1">
    <source>
        <dbReference type="ARBA" id="ARBA00006174"/>
    </source>
</evidence>
<gene>
    <name evidence="3" type="ORF">GGR16_003978</name>
</gene>
<dbReference type="AlphaFoldDB" id="A0A840BZF3"/>
<comment type="caution">
    <text evidence="3">The sequence shown here is derived from an EMBL/GenBank/DDBJ whole genome shotgun (WGS) entry which is preliminary data.</text>
</comment>
<dbReference type="InterPro" id="IPR045336">
    <property type="entry name" value="MmgE_PrpD_N"/>
</dbReference>
<dbReference type="InterPro" id="IPR008740">
    <property type="entry name" value="Peptidase_C30_CoV"/>
</dbReference>
<dbReference type="Gene3D" id="3.30.1330.120">
    <property type="entry name" value="2-methylcitrate dehydratase PrpD"/>
    <property type="match status" value="1"/>
</dbReference>
<evidence type="ECO:0000259" key="2">
    <source>
        <dbReference type="PROSITE" id="PS51442"/>
    </source>
</evidence>
<dbReference type="EMBL" id="JACIEN010000005">
    <property type="protein sequence ID" value="MBB4018931.1"/>
    <property type="molecule type" value="Genomic_DNA"/>
</dbReference>
<dbReference type="Gene3D" id="1.10.4100.10">
    <property type="entry name" value="2-methylcitrate dehydratase PrpD"/>
    <property type="match status" value="1"/>
</dbReference>
<protein>
    <submittedName>
        <fullName evidence="3">2-methylcitrate dehydratase PrpD</fullName>
    </submittedName>
</protein>
<dbReference type="RefSeq" id="WP_183317707.1">
    <property type="nucleotide sequence ID" value="NZ_JACIEN010000005.1"/>
</dbReference>
<evidence type="ECO:0000313" key="4">
    <source>
        <dbReference type="Proteomes" id="UP000577362"/>
    </source>
</evidence>
<dbReference type="InterPro" id="IPR036148">
    <property type="entry name" value="MmgE/PrpD_sf"/>
</dbReference>
<keyword evidence="4" id="KW-1185">Reference proteome</keyword>
<feature type="domain" description="Peptidase C30" evidence="2">
    <location>
        <begin position="420"/>
        <end position="465"/>
    </location>
</feature>
<accession>A0A840BZF3</accession>
<dbReference type="InterPro" id="IPR045337">
    <property type="entry name" value="MmgE_PrpD_C"/>
</dbReference>
<dbReference type="Pfam" id="PF19305">
    <property type="entry name" value="MmgE_PrpD_C"/>
    <property type="match status" value="1"/>
</dbReference>
<dbReference type="InterPro" id="IPR042183">
    <property type="entry name" value="MmgE/PrpD_sf_1"/>
</dbReference>
<comment type="similarity">
    <text evidence="1">Belongs to the PrpD family.</text>
</comment>
<dbReference type="GO" id="GO:0019082">
    <property type="term" value="P:viral protein processing"/>
    <property type="evidence" value="ECO:0007669"/>
    <property type="project" value="InterPro"/>
</dbReference>
<dbReference type="SUPFAM" id="SSF103378">
    <property type="entry name" value="2-methylcitrate dehydratase PrpD"/>
    <property type="match status" value="1"/>
</dbReference>
<name>A0A840BZF3_9HYPH</name>
<reference evidence="3 4" key="1">
    <citation type="submission" date="2020-08" db="EMBL/GenBank/DDBJ databases">
        <title>Genomic Encyclopedia of Type Strains, Phase IV (KMG-IV): sequencing the most valuable type-strain genomes for metagenomic binning, comparative biology and taxonomic classification.</title>
        <authorList>
            <person name="Goeker M."/>
        </authorList>
    </citation>
    <scope>NUCLEOTIDE SEQUENCE [LARGE SCALE GENOMIC DNA]</scope>
    <source>
        <strain evidence="3 4">DSM 103737</strain>
    </source>
</reference>
<dbReference type="InterPro" id="IPR005656">
    <property type="entry name" value="MmgE_PrpD"/>
</dbReference>
<dbReference type="PROSITE" id="PS51442">
    <property type="entry name" value="M_PRO"/>
    <property type="match status" value="1"/>
</dbReference>
<dbReference type="PANTHER" id="PTHR16943">
    <property type="entry name" value="2-METHYLCITRATE DEHYDRATASE-RELATED"/>
    <property type="match status" value="1"/>
</dbReference>
<organism evidence="3 4">
    <name type="scientific">Chelatococcus caeni</name>
    <dbReference type="NCBI Taxonomy" id="1348468"/>
    <lineage>
        <taxon>Bacteria</taxon>
        <taxon>Pseudomonadati</taxon>
        <taxon>Pseudomonadota</taxon>
        <taxon>Alphaproteobacteria</taxon>
        <taxon>Hyphomicrobiales</taxon>
        <taxon>Chelatococcaceae</taxon>
        <taxon>Chelatococcus</taxon>
    </lineage>
</organism>
<dbReference type="GO" id="GO:0016829">
    <property type="term" value="F:lyase activity"/>
    <property type="evidence" value="ECO:0007669"/>
    <property type="project" value="InterPro"/>
</dbReference>
<proteinExistence type="inferred from homology"/>
<evidence type="ECO:0000313" key="3">
    <source>
        <dbReference type="EMBL" id="MBB4018931.1"/>
    </source>
</evidence>